<evidence type="ECO:0000256" key="5">
    <source>
        <dbReference type="ARBA" id="ARBA00022982"/>
    </source>
</evidence>
<feature type="transmembrane region" description="Helical" evidence="10">
    <location>
        <begin position="204"/>
        <end position="222"/>
    </location>
</feature>
<protein>
    <recommendedName>
        <fullName evidence="11">Ferric oxidoreductase domain-containing protein</fullName>
    </recommendedName>
</protein>
<keyword evidence="8" id="KW-0406">Ion transport</keyword>
<dbReference type="InterPro" id="IPR050369">
    <property type="entry name" value="RBOH/FRE"/>
</dbReference>
<dbReference type="SFLD" id="SFLDF00463">
    <property type="entry name" value="AIM14"/>
    <property type="match status" value="1"/>
</dbReference>
<dbReference type="GeneID" id="5546190"/>
<dbReference type="KEGG" id="vpo:Kpol_1010p50"/>
<dbReference type="eggNOG" id="KOG0039">
    <property type="taxonomic scope" value="Eukaryota"/>
</dbReference>
<dbReference type="GO" id="GO:0000293">
    <property type="term" value="F:ferric-chelate reductase activity"/>
    <property type="evidence" value="ECO:0007669"/>
    <property type="project" value="TreeGrafter"/>
</dbReference>
<evidence type="ECO:0000313" key="13">
    <source>
        <dbReference type="Proteomes" id="UP000000267"/>
    </source>
</evidence>
<feature type="transmembrane region" description="Helical" evidence="10">
    <location>
        <begin position="171"/>
        <end position="192"/>
    </location>
</feature>
<dbReference type="Pfam" id="PF01794">
    <property type="entry name" value="Ferric_reduct"/>
    <property type="match status" value="1"/>
</dbReference>
<evidence type="ECO:0000313" key="12">
    <source>
        <dbReference type="EMBL" id="EDO17934.1"/>
    </source>
</evidence>
<dbReference type="InterPro" id="IPR013130">
    <property type="entry name" value="Fe3_Rdtase_TM_dom"/>
</dbReference>
<name>A7TIJ6_VANPO</name>
<feature type="transmembrane region" description="Helical" evidence="10">
    <location>
        <begin position="418"/>
        <end position="437"/>
    </location>
</feature>
<evidence type="ECO:0000259" key="11">
    <source>
        <dbReference type="Pfam" id="PF01794"/>
    </source>
</evidence>
<accession>A7TIJ6</accession>
<keyword evidence="2" id="KW-0285">Flavoprotein</keyword>
<feature type="transmembrane region" description="Helical" evidence="10">
    <location>
        <begin position="103"/>
        <end position="122"/>
    </location>
</feature>
<evidence type="ECO:0000256" key="3">
    <source>
        <dbReference type="ARBA" id="ARBA00022692"/>
    </source>
</evidence>
<gene>
    <name evidence="12" type="ORF">Kpol_1010p50</name>
</gene>
<dbReference type="InParanoid" id="A7TIJ6"/>
<dbReference type="PANTHER" id="PTHR11972">
    <property type="entry name" value="NADPH OXIDASE"/>
    <property type="match status" value="1"/>
</dbReference>
<dbReference type="RefSeq" id="XP_001645792.1">
    <property type="nucleotide sequence ID" value="XM_001645742.1"/>
</dbReference>
<evidence type="ECO:0000256" key="10">
    <source>
        <dbReference type="SAM" id="Phobius"/>
    </source>
</evidence>
<evidence type="ECO:0000256" key="7">
    <source>
        <dbReference type="ARBA" id="ARBA00023002"/>
    </source>
</evidence>
<sequence length="690" mass="79400">MSLSLITESLIQLFNDYSVSSNSECNELDRDKCNKKLMGLKVQKYSNITLIISLFLICLVLPFYHKLTLTNSFFKVQHIIRHHLLYKHFNWLIHHTLFYHNQSLQICLFWSILISFITIYNTNWDFKEITKRCGRISVSLLPIVLMLSLRPSPLPKKLNLLYLSLLPLHKWISRILIFQATLHSALYTWWYYENGKLKLKLLKLTNIYGILALLLFVIIGFTSIRKFRRFNFKLFYYIHYISTWLTILLLYLHSKPGIPYYALSCVSILLFQIVYRLRHTKLTKVSIVCISPCISLLEFPAEALSNKPILPAAHVRINLKSKNVWKRWINHIIPFQHPFTVANLPNEDTVQLIIRNGNTLPLITNGDYYITGVFEPMIDFITKPCTLTEESLHNFHFQVKSLPLLNSPLRYQINARRVFMCVGGSAISFALPVLRILNFNGVHVRLIWVTRDYRDLKLLNHFRNNFEGLEVFVSGENSIEYIEHETLTSLDSASPNSYLDEPPLNSKSKLLSGFNSPATYGSTVDQSDEIDFTQTFTVKKLKSKSKLSAELRTATNSSTDNISAFRKPSIIEPPNAFGTDNISVNYNSTLDTISPPYTESKPKIKIPAGIKVSFGRPLLDNSHYTWCLEKECIGPSETNQCYNSDNKDDTHVDDLASVWVVAAGPESLVENTKRWAKDGGLHFYEESFAV</sequence>
<dbReference type="Proteomes" id="UP000000267">
    <property type="component" value="Unassembled WGS sequence"/>
</dbReference>
<feature type="transmembrane region" description="Helical" evidence="10">
    <location>
        <begin position="258"/>
        <end position="277"/>
    </location>
</feature>
<dbReference type="AlphaFoldDB" id="A7TIJ6"/>
<feature type="transmembrane region" description="Helical" evidence="10">
    <location>
        <begin position="234"/>
        <end position="252"/>
    </location>
</feature>
<dbReference type="SFLD" id="SFLDS00052">
    <property type="entry name" value="Ferric_Reductase_Domain"/>
    <property type="match status" value="1"/>
</dbReference>
<dbReference type="PANTHER" id="PTHR11972:SF178">
    <property type="entry name" value="FERRIC REDUCTASE TRANSMEMBRANE COMPONENT 8-RELATED"/>
    <property type="match status" value="1"/>
</dbReference>
<keyword evidence="3 10" id="KW-0812">Transmembrane</keyword>
<keyword evidence="5" id="KW-0249">Electron transport</keyword>
<dbReference type="PhylomeDB" id="A7TIJ6"/>
<evidence type="ECO:0000256" key="2">
    <source>
        <dbReference type="ARBA" id="ARBA00022630"/>
    </source>
</evidence>
<feature type="transmembrane region" description="Helical" evidence="10">
    <location>
        <begin position="45"/>
        <end position="64"/>
    </location>
</feature>
<dbReference type="SFLD" id="SFLDG01168">
    <property type="entry name" value="Ferric_reductase_subgroup_(FRE"/>
    <property type="match status" value="1"/>
</dbReference>
<dbReference type="OMA" id="LLPIHKW"/>
<keyword evidence="13" id="KW-1185">Reference proteome</keyword>
<keyword evidence="8" id="KW-0813">Transport</keyword>
<dbReference type="GO" id="GO:0005886">
    <property type="term" value="C:plasma membrane"/>
    <property type="evidence" value="ECO:0007669"/>
    <property type="project" value="TreeGrafter"/>
</dbReference>
<reference evidence="12 13" key="1">
    <citation type="journal article" date="2007" name="Proc. Natl. Acad. Sci. U.S.A.">
        <title>Independent sorting-out of thousands of duplicated gene pairs in two yeast species descended from a whole-genome duplication.</title>
        <authorList>
            <person name="Scannell D.R."/>
            <person name="Frank A.C."/>
            <person name="Conant G.C."/>
            <person name="Byrne K.P."/>
            <person name="Woolfit M."/>
            <person name="Wolfe K.H."/>
        </authorList>
    </citation>
    <scope>NUCLEOTIDE SEQUENCE [LARGE SCALE GENOMIC DNA]</scope>
    <source>
        <strain evidence="13">ATCC 22028 / DSM 70294 / BCRC 21397 / CBS 2163 / NBRC 10782 / NRRL Y-8283 / UCD 57-17</strain>
    </source>
</reference>
<dbReference type="FunCoup" id="A7TIJ6">
    <property type="interactions" value="36"/>
</dbReference>
<keyword evidence="9 10" id="KW-0472">Membrane</keyword>
<comment type="subcellular location">
    <subcellularLocation>
        <location evidence="1">Membrane</location>
        <topology evidence="1">Multi-pass membrane protein</topology>
    </subcellularLocation>
</comment>
<dbReference type="GO" id="GO:0033215">
    <property type="term" value="P:reductive iron assimilation"/>
    <property type="evidence" value="ECO:0007669"/>
    <property type="project" value="TreeGrafter"/>
</dbReference>
<organism evidence="13">
    <name type="scientific">Vanderwaltozyma polyspora (strain ATCC 22028 / DSM 70294 / BCRC 21397 / CBS 2163 / NBRC 10782 / NRRL Y-8283 / UCD 57-17)</name>
    <name type="common">Kluyveromyces polysporus</name>
    <dbReference type="NCBI Taxonomy" id="436907"/>
    <lineage>
        <taxon>Eukaryota</taxon>
        <taxon>Fungi</taxon>
        <taxon>Dikarya</taxon>
        <taxon>Ascomycota</taxon>
        <taxon>Saccharomycotina</taxon>
        <taxon>Saccharomycetes</taxon>
        <taxon>Saccharomycetales</taxon>
        <taxon>Saccharomycetaceae</taxon>
        <taxon>Vanderwaltozyma</taxon>
    </lineage>
</organism>
<evidence type="ECO:0000256" key="8">
    <source>
        <dbReference type="ARBA" id="ARBA00023065"/>
    </source>
</evidence>
<dbReference type="EMBL" id="DS480396">
    <property type="protein sequence ID" value="EDO17934.1"/>
    <property type="molecule type" value="Genomic_DNA"/>
</dbReference>
<proteinExistence type="predicted"/>
<keyword evidence="4" id="KW-0274">FAD</keyword>
<dbReference type="HOGENOM" id="CLU_025685_0_0_1"/>
<keyword evidence="7" id="KW-0560">Oxidoreductase</keyword>
<feature type="domain" description="Ferric oxidoreductase" evidence="11">
    <location>
        <begin position="133"/>
        <end position="249"/>
    </location>
</feature>
<evidence type="ECO:0000256" key="9">
    <source>
        <dbReference type="ARBA" id="ARBA00023136"/>
    </source>
</evidence>
<dbReference type="STRING" id="436907.A7TIJ6"/>
<evidence type="ECO:0000256" key="4">
    <source>
        <dbReference type="ARBA" id="ARBA00022827"/>
    </source>
</evidence>
<dbReference type="OrthoDB" id="10006946at2759"/>
<evidence type="ECO:0000256" key="1">
    <source>
        <dbReference type="ARBA" id="ARBA00004141"/>
    </source>
</evidence>
<keyword evidence="6 10" id="KW-1133">Transmembrane helix</keyword>
<evidence type="ECO:0000256" key="6">
    <source>
        <dbReference type="ARBA" id="ARBA00022989"/>
    </source>
</evidence>